<dbReference type="EMBL" id="FUZT01000007">
    <property type="protein sequence ID" value="SKC77828.1"/>
    <property type="molecule type" value="Genomic_DNA"/>
</dbReference>
<evidence type="ECO:0000313" key="2">
    <source>
        <dbReference type="Proteomes" id="UP000190285"/>
    </source>
</evidence>
<dbReference type="AlphaFoldDB" id="A0A1T5LQK3"/>
<dbReference type="RefSeq" id="WP_079492906.1">
    <property type="nucleotide sequence ID" value="NZ_FUZT01000007.1"/>
</dbReference>
<dbReference type="OrthoDB" id="9760122at2"/>
<name>A0A1T5LQK3_9FIRM</name>
<protein>
    <submittedName>
        <fullName evidence="1">Uncharacterized protein</fullName>
    </submittedName>
</protein>
<sequence length="272" mass="31533">MGVIKDFFEKIKYRHSLKELEVADLNRMQHNEVMEGLRAGLAVSQIKMYAHDILNHKQMNEIRTGMENGLSKLQVALYANKPTLTHIQMKEVRLGLEGNLSNSQVEMYAKATLLPEQMEEIRKGFESGLNKRQVEFLISQSYLTPQQMREVRIGLDNELPIDLINKCIKQDNGRVRGAKEIEGIRKVYEAGKIEISRRNIESLKTNLFKKIEVEKEIPDKATEKQDNKVSNKVESPTLEIENAEIYKEHYEKMMNAYPNVSHVQEDNEELEM</sequence>
<dbReference type="STRING" id="36842.SAMN02194393_03190"/>
<dbReference type="Proteomes" id="UP000190285">
    <property type="component" value="Unassembled WGS sequence"/>
</dbReference>
<organism evidence="1 2">
    <name type="scientific">Maledivibacter halophilus</name>
    <dbReference type="NCBI Taxonomy" id="36842"/>
    <lineage>
        <taxon>Bacteria</taxon>
        <taxon>Bacillati</taxon>
        <taxon>Bacillota</taxon>
        <taxon>Clostridia</taxon>
        <taxon>Peptostreptococcales</taxon>
        <taxon>Caminicellaceae</taxon>
        <taxon>Maledivibacter</taxon>
    </lineage>
</organism>
<reference evidence="1 2" key="1">
    <citation type="submission" date="2017-02" db="EMBL/GenBank/DDBJ databases">
        <authorList>
            <person name="Peterson S.W."/>
        </authorList>
    </citation>
    <scope>NUCLEOTIDE SEQUENCE [LARGE SCALE GENOMIC DNA]</scope>
    <source>
        <strain evidence="1 2">M1</strain>
    </source>
</reference>
<evidence type="ECO:0000313" key="1">
    <source>
        <dbReference type="EMBL" id="SKC77828.1"/>
    </source>
</evidence>
<gene>
    <name evidence="1" type="ORF">SAMN02194393_03190</name>
</gene>
<proteinExistence type="predicted"/>
<accession>A0A1T5LQK3</accession>
<keyword evidence="2" id="KW-1185">Reference proteome</keyword>